<dbReference type="InterPro" id="IPR025713">
    <property type="entry name" value="MotB-like_N_dom"/>
</dbReference>
<evidence type="ECO:0000256" key="6">
    <source>
        <dbReference type="ARBA" id="ARBA00023136"/>
    </source>
</evidence>
<dbReference type="PANTHER" id="PTHR30329">
    <property type="entry name" value="STATOR ELEMENT OF FLAGELLAR MOTOR COMPLEX"/>
    <property type="match status" value="1"/>
</dbReference>
<feature type="compositionally biased region" description="Basic residues" evidence="8">
    <location>
        <begin position="24"/>
        <end position="34"/>
    </location>
</feature>
<feature type="region of interest" description="Disordered" evidence="8">
    <location>
        <begin position="1"/>
        <end position="40"/>
    </location>
</feature>
<evidence type="ECO:0000259" key="10">
    <source>
        <dbReference type="PROSITE" id="PS51123"/>
    </source>
</evidence>
<dbReference type="InterPro" id="IPR006665">
    <property type="entry name" value="OmpA-like"/>
</dbReference>
<evidence type="ECO:0000256" key="1">
    <source>
        <dbReference type="ARBA" id="ARBA00004162"/>
    </source>
</evidence>
<keyword evidence="6 7" id="KW-0472">Membrane</keyword>
<dbReference type="Proteomes" id="UP001069802">
    <property type="component" value="Unassembled WGS sequence"/>
</dbReference>
<evidence type="ECO:0000256" key="3">
    <source>
        <dbReference type="ARBA" id="ARBA00022475"/>
    </source>
</evidence>
<feature type="transmembrane region" description="Helical" evidence="9">
    <location>
        <begin position="91"/>
        <end position="111"/>
    </location>
</feature>
<dbReference type="SUPFAM" id="SSF103088">
    <property type="entry name" value="OmpA-like"/>
    <property type="match status" value="1"/>
</dbReference>
<dbReference type="Pfam" id="PF13677">
    <property type="entry name" value="MotB_plug"/>
    <property type="match status" value="1"/>
</dbReference>
<evidence type="ECO:0000256" key="4">
    <source>
        <dbReference type="ARBA" id="ARBA00022692"/>
    </source>
</evidence>
<reference evidence="11" key="1">
    <citation type="submission" date="2022-12" db="EMBL/GenBank/DDBJ databases">
        <title>Bacterial isolates from different developmental stages of Nematostella vectensis.</title>
        <authorList>
            <person name="Fraune S."/>
        </authorList>
    </citation>
    <scope>NUCLEOTIDE SEQUENCE</scope>
    <source>
        <strain evidence="11">G21630-S1</strain>
    </source>
</reference>
<dbReference type="InterPro" id="IPR036737">
    <property type="entry name" value="OmpA-like_sf"/>
</dbReference>
<evidence type="ECO:0000256" key="8">
    <source>
        <dbReference type="SAM" id="MobiDB-lite"/>
    </source>
</evidence>
<dbReference type="RefSeq" id="WP_269422683.1">
    <property type="nucleotide sequence ID" value="NZ_JAPWGY010000002.1"/>
</dbReference>
<dbReference type="PROSITE" id="PS51123">
    <property type="entry name" value="OMPA_2"/>
    <property type="match status" value="1"/>
</dbReference>
<evidence type="ECO:0000256" key="2">
    <source>
        <dbReference type="ARBA" id="ARBA00008914"/>
    </source>
</evidence>
<accession>A0ABT4LHB7</accession>
<keyword evidence="4 9" id="KW-0812">Transmembrane</keyword>
<evidence type="ECO:0000313" key="12">
    <source>
        <dbReference type="Proteomes" id="UP001069802"/>
    </source>
</evidence>
<comment type="similarity">
    <text evidence="2">Belongs to the MotB family.</text>
</comment>
<proteinExistence type="inferred from homology"/>
<keyword evidence="3" id="KW-1003">Cell membrane</keyword>
<sequence length="312" mass="34666">MSEKKDPQFTYRAPGKDKGPAKKASARKSTKKSTGKTADELYAESEVDEDVAVRTVKVAVPAVAQEYYLTRLLRTTEKQHDAQGPVFSSSWMVTFTDLVALMLTFFVLLYSMSVMEEKKWRNLVDSLSTSLKVERFVVEPKPAKSLTMEPVDFIPGEDLDYLYSLLGQKLKDDPELSSALLTRLEDRLVVSLPGDLLFEPGDITPLAKTEAALIRLGRVMGFIDNRIEIAGHADPSVPGNSSAYPSNWELSLARSDYVAVLLEKSGYKNTILSRGYGDSRYGKLSDKLSATQKDKLARRVDIIIHLYAGENG</sequence>
<dbReference type="Gene3D" id="3.30.1330.60">
    <property type="entry name" value="OmpA-like domain"/>
    <property type="match status" value="1"/>
</dbReference>
<evidence type="ECO:0000313" key="11">
    <source>
        <dbReference type="EMBL" id="MCZ4280484.1"/>
    </source>
</evidence>
<protein>
    <submittedName>
        <fullName evidence="11">Chemotaxis protein MotB</fullName>
    </submittedName>
</protein>
<keyword evidence="5 9" id="KW-1133">Transmembrane helix</keyword>
<dbReference type="Pfam" id="PF00691">
    <property type="entry name" value="OmpA"/>
    <property type="match status" value="1"/>
</dbReference>
<evidence type="ECO:0000256" key="5">
    <source>
        <dbReference type="ARBA" id="ARBA00022989"/>
    </source>
</evidence>
<feature type="domain" description="OmpA-like" evidence="10">
    <location>
        <begin position="185"/>
        <end position="308"/>
    </location>
</feature>
<organism evidence="11 12">
    <name type="scientific">Kiloniella laminariae</name>
    <dbReference type="NCBI Taxonomy" id="454162"/>
    <lineage>
        <taxon>Bacteria</taxon>
        <taxon>Pseudomonadati</taxon>
        <taxon>Pseudomonadota</taxon>
        <taxon>Alphaproteobacteria</taxon>
        <taxon>Rhodospirillales</taxon>
        <taxon>Kiloniellaceae</taxon>
        <taxon>Kiloniella</taxon>
    </lineage>
</organism>
<evidence type="ECO:0000256" key="7">
    <source>
        <dbReference type="PROSITE-ProRule" id="PRU00473"/>
    </source>
</evidence>
<keyword evidence="12" id="KW-1185">Reference proteome</keyword>
<dbReference type="PANTHER" id="PTHR30329:SF21">
    <property type="entry name" value="LIPOPROTEIN YIAD-RELATED"/>
    <property type="match status" value="1"/>
</dbReference>
<dbReference type="EMBL" id="JAPWGY010000002">
    <property type="protein sequence ID" value="MCZ4280484.1"/>
    <property type="molecule type" value="Genomic_DNA"/>
</dbReference>
<name>A0ABT4LHB7_9PROT</name>
<comment type="subcellular location">
    <subcellularLocation>
        <location evidence="1">Cell membrane</location>
        <topology evidence="1">Single-pass membrane protein</topology>
    </subcellularLocation>
</comment>
<comment type="caution">
    <text evidence="11">The sequence shown here is derived from an EMBL/GenBank/DDBJ whole genome shotgun (WGS) entry which is preliminary data.</text>
</comment>
<dbReference type="InterPro" id="IPR050330">
    <property type="entry name" value="Bact_OuterMem_StrucFunc"/>
</dbReference>
<evidence type="ECO:0000256" key="9">
    <source>
        <dbReference type="SAM" id="Phobius"/>
    </source>
</evidence>
<gene>
    <name evidence="11" type="ORF">O4H49_06830</name>
</gene>